<dbReference type="RefSeq" id="XP_013354495.1">
    <property type="nucleotide sequence ID" value="XM_013499041.1"/>
</dbReference>
<dbReference type="GeneID" id="25376045"/>
<feature type="compositionally biased region" description="Basic and acidic residues" evidence="1">
    <location>
        <begin position="342"/>
        <end position="353"/>
    </location>
</feature>
<feature type="signal peptide" evidence="2">
    <location>
        <begin position="1"/>
        <end position="19"/>
    </location>
</feature>
<evidence type="ECO:0000256" key="1">
    <source>
        <dbReference type="SAM" id="MobiDB-lite"/>
    </source>
</evidence>
<sequence length="369" mass="38491">MRKLSSVLLAAAVLGAARGVESGDSNAEGSAAPANCLADFNAARERAGLEAFTEEEEEGKKVPTAKEEIAKICSAIQEASGLHSLYRRRTGAAFNITGATVERDGTYADCALSGNVKSKLGSGPTYFNVFVIKELRRPFPDAPLASAGVAGRHPLAPADCLADFNAARERAGLEAFIAETDATKKLPTGEEEHIAAICSVIGEASGPHFSQTVPLCLAAYMRLCSAHNGKASDITGAGVKREGTYAYAPETGPADGCSAAVSYWKKAYVNFGELPPEYNGDTDVYAESRNRSLVALYNPNKGATVDCAYITCPVSTTTTTTVATSAGSTDKVEEDGEDEKEEIVKGVSGERETGGPASSGEQPKICGIN</sequence>
<keyword evidence="2" id="KW-0732">Signal</keyword>
<feature type="chain" id="PRO_5004671115" evidence="2">
    <location>
        <begin position="20"/>
        <end position="369"/>
    </location>
</feature>
<dbReference type="InterPro" id="IPR021288">
    <property type="entry name" value="Surface_antigen"/>
</dbReference>
<feature type="region of interest" description="Disordered" evidence="1">
    <location>
        <begin position="325"/>
        <end position="369"/>
    </location>
</feature>
<proteinExistence type="predicted"/>
<evidence type="ECO:0000313" key="3">
    <source>
        <dbReference type="EMBL" id="CDJ31930.1"/>
    </source>
</evidence>
<dbReference type="EMBL" id="HG683700">
    <property type="protein sequence ID" value="CDJ31930.1"/>
    <property type="molecule type" value="Genomic_DNA"/>
</dbReference>
<dbReference type="Pfam" id="PF11054">
    <property type="entry name" value="Surface_antigen"/>
    <property type="match status" value="2"/>
</dbReference>
<evidence type="ECO:0000313" key="4">
    <source>
        <dbReference type="Proteomes" id="UP000030744"/>
    </source>
</evidence>
<name>U6K2I7_9EIME</name>
<keyword evidence="4" id="KW-1185">Reference proteome</keyword>
<feature type="compositionally biased region" description="Acidic residues" evidence="1">
    <location>
        <begin position="332"/>
        <end position="341"/>
    </location>
</feature>
<dbReference type="Proteomes" id="UP000030744">
    <property type="component" value="Unassembled WGS sequence"/>
</dbReference>
<accession>U6K2I7</accession>
<evidence type="ECO:0000256" key="2">
    <source>
        <dbReference type="SAM" id="SignalP"/>
    </source>
</evidence>
<reference evidence="3" key="2">
    <citation type="submission" date="2013-10" db="EMBL/GenBank/DDBJ databases">
        <authorList>
            <person name="Aslett M."/>
        </authorList>
    </citation>
    <scope>NUCLEOTIDE SEQUENCE [LARGE SCALE GENOMIC DNA]</scope>
    <source>
        <strain evidence="3">Houghton</strain>
    </source>
</reference>
<dbReference type="VEuPathDB" id="ToxoDB:EMH_0010740"/>
<protein>
    <submittedName>
        <fullName evidence="3">SAG family member</fullName>
    </submittedName>
</protein>
<dbReference type="AlphaFoldDB" id="U6K2I7"/>
<gene>
    <name evidence="3" type="ORF">EMH_0010740</name>
</gene>
<organism evidence="3 4">
    <name type="scientific">Eimeria mitis</name>
    <dbReference type="NCBI Taxonomy" id="44415"/>
    <lineage>
        <taxon>Eukaryota</taxon>
        <taxon>Sar</taxon>
        <taxon>Alveolata</taxon>
        <taxon>Apicomplexa</taxon>
        <taxon>Conoidasida</taxon>
        <taxon>Coccidia</taxon>
        <taxon>Eucoccidiorida</taxon>
        <taxon>Eimeriorina</taxon>
        <taxon>Eimeriidae</taxon>
        <taxon>Eimeria</taxon>
    </lineage>
</organism>
<reference evidence="3" key="1">
    <citation type="submission" date="2013-10" db="EMBL/GenBank/DDBJ databases">
        <title>Genomic analysis of the causative agents of coccidiosis in chickens.</title>
        <authorList>
            <person name="Reid A.J."/>
            <person name="Blake D."/>
            <person name="Billington K."/>
            <person name="Browne H."/>
            <person name="Dunn M."/>
            <person name="Hung S."/>
            <person name="Kawahara F."/>
            <person name="Miranda-Saavedra D."/>
            <person name="Mourier T."/>
            <person name="Nagra H."/>
            <person name="Otto T.D."/>
            <person name="Rawlings N."/>
            <person name="Sanchez A."/>
            <person name="Sanders M."/>
            <person name="Subramaniam C."/>
            <person name="Tay Y."/>
            <person name="Dear P."/>
            <person name="Doerig C."/>
            <person name="Gruber A."/>
            <person name="Parkinson J."/>
            <person name="Shirley M."/>
            <person name="Wan K.L."/>
            <person name="Berriman M."/>
            <person name="Tomley F."/>
            <person name="Pain A."/>
        </authorList>
    </citation>
    <scope>NUCLEOTIDE SEQUENCE [LARGE SCALE GENOMIC DNA]</scope>
    <source>
        <strain evidence="3">Houghton</strain>
    </source>
</reference>